<dbReference type="InterPro" id="IPR009057">
    <property type="entry name" value="Homeodomain-like_sf"/>
</dbReference>
<evidence type="ECO:0000256" key="6">
    <source>
        <dbReference type="SAM" id="MobiDB-lite"/>
    </source>
</evidence>
<feature type="region of interest" description="Disordered" evidence="6">
    <location>
        <begin position="20"/>
        <end position="114"/>
    </location>
</feature>
<evidence type="ECO:0000313" key="8">
    <source>
        <dbReference type="EMBL" id="BAN14797.1"/>
    </source>
</evidence>
<dbReference type="GO" id="GO:0045944">
    <property type="term" value="P:positive regulation of transcription by RNA polymerase II"/>
    <property type="evidence" value="ECO:0007669"/>
    <property type="project" value="UniProtKB-ARBA"/>
</dbReference>
<organism evidence="8">
    <name type="scientific">Tubifex tubifex</name>
    <name type="common">Sludge worm</name>
    <name type="synonym">Lumbricus tubifex</name>
    <dbReference type="NCBI Taxonomy" id="6386"/>
    <lineage>
        <taxon>Eukaryota</taxon>
        <taxon>Metazoa</taxon>
        <taxon>Spiralia</taxon>
        <taxon>Lophotrochozoa</taxon>
        <taxon>Annelida</taxon>
        <taxon>Clitellata</taxon>
        <taxon>Oligochaeta</taxon>
        <taxon>Tubificida</taxon>
        <taxon>Tubificina</taxon>
        <taxon>Naididae</taxon>
        <taxon>Tubificinae</taxon>
        <taxon>Tubifex</taxon>
    </lineage>
</organism>
<dbReference type="PROSITE" id="PS50071">
    <property type="entry name" value="HOMEOBOX_2"/>
    <property type="match status" value="1"/>
</dbReference>
<dbReference type="GO" id="GO:0000978">
    <property type="term" value="F:RNA polymerase II cis-regulatory region sequence-specific DNA binding"/>
    <property type="evidence" value="ECO:0007669"/>
    <property type="project" value="TreeGrafter"/>
</dbReference>
<dbReference type="GO" id="GO:0005634">
    <property type="term" value="C:nucleus"/>
    <property type="evidence" value="ECO:0007669"/>
    <property type="project" value="UniProtKB-SubCell"/>
</dbReference>
<dbReference type="PANTHER" id="PTHR45664">
    <property type="entry name" value="PROTEIN ZERKNUELLT 1-RELATED"/>
    <property type="match status" value="1"/>
</dbReference>
<dbReference type="PROSITE" id="PS00027">
    <property type="entry name" value="HOMEOBOX_1"/>
    <property type="match status" value="1"/>
</dbReference>
<dbReference type="Pfam" id="PF00046">
    <property type="entry name" value="Homeodomain"/>
    <property type="match status" value="1"/>
</dbReference>
<evidence type="ECO:0000256" key="5">
    <source>
        <dbReference type="RuleBase" id="RU000682"/>
    </source>
</evidence>
<dbReference type="CDD" id="cd00086">
    <property type="entry name" value="homeodomain"/>
    <property type="match status" value="1"/>
</dbReference>
<reference evidence="8" key="1">
    <citation type="submission" date="2013-04" db="EMBL/GenBank/DDBJ databases">
        <title>Tubifex Hox genes.</title>
        <authorList>
            <person name="Shimizu T."/>
            <person name="Sakai C."/>
            <person name="Endo M."/>
        </authorList>
    </citation>
    <scope>NUCLEOTIDE SEQUENCE</scope>
    <source>
        <tissue evidence="8">Embryo</tissue>
    </source>
</reference>
<evidence type="ECO:0000256" key="4">
    <source>
        <dbReference type="PROSITE-ProRule" id="PRU00108"/>
    </source>
</evidence>
<keyword evidence="1 4" id="KW-0238">DNA-binding</keyword>
<feature type="domain" description="Homeobox" evidence="7">
    <location>
        <begin position="1"/>
        <end position="27"/>
    </location>
</feature>
<feature type="compositionally biased region" description="Basic and acidic residues" evidence="6">
    <location>
        <begin position="89"/>
        <end position="114"/>
    </location>
</feature>
<feature type="compositionally biased region" description="Low complexity" evidence="6">
    <location>
        <begin position="62"/>
        <end position="83"/>
    </location>
</feature>
<protein>
    <submittedName>
        <fullName evidence="8">Homeobox protein</fullName>
    </submittedName>
</protein>
<comment type="subcellular location">
    <subcellularLocation>
        <location evidence="4 5">Nucleus</location>
    </subcellularLocation>
</comment>
<dbReference type="InterPro" id="IPR017970">
    <property type="entry name" value="Homeobox_CS"/>
</dbReference>
<gene>
    <name evidence="8" type="primary">Hox3</name>
</gene>
<dbReference type="InterPro" id="IPR001356">
    <property type="entry name" value="HD"/>
</dbReference>
<dbReference type="PANTHER" id="PTHR45664:SF12">
    <property type="entry name" value="PANCREAS_DUODENUM HOMEOBOX PROTEIN 1"/>
    <property type="match status" value="1"/>
</dbReference>
<accession>N0DLR7</accession>
<name>N0DLR7_TUBTU</name>
<proteinExistence type="evidence at transcript level"/>
<feature type="non-terminal residue" evidence="8">
    <location>
        <position position="114"/>
    </location>
</feature>
<evidence type="ECO:0000256" key="1">
    <source>
        <dbReference type="ARBA" id="ARBA00023125"/>
    </source>
</evidence>
<feature type="non-terminal residue" evidence="8">
    <location>
        <position position="1"/>
    </location>
</feature>
<keyword evidence="2 4" id="KW-0371">Homeobox</keyword>
<dbReference type="EMBL" id="AB813177">
    <property type="protein sequence ID" value="BAN14797.1"/>
    <property type="molecule type" value="mRNA"/>
</dbReference>
<dbReference type="AlphaFoldDB" id="N0DLR7"/>
<dbReference type="Gene3D" id="1.10.10.60">
    <property type="entry name" value="Homeodomain-like"/>
    <property type="match status" value="1"/>
</dbReference>
<feature type="DNA-binding region" description="Homeobox" evidence="4">
    <location>
        <begin position="3"/>
        <end position="28"/>
    </location>
</feature>
<sequence length="114" mass="12578">EMSSALSLSERQIKIWFQNRRMKWKRDQRHTTSGRASSCLRNVDGTAVAAESATTRSAGRQGRPSGRSPSTDSRSDTVDSTTGNAAAIDDDHPTKPELVKRCQQDKEFPAEGKQ</sequence>
<dbReference type="GO" id="GO:0000981">
    <property type="term" value="F:DNA-binding transcription factor activity, RNA polymerase II-specific"/>
    <property type="evidence" value="ECO:0007669"/>
    <property type="project" value="InterPro"/>
</dbReference>
<evidence type="ECO:0000259" key="7">
    <source>
        <dbReference type="PROSITE" id="PS50071"/>
    </source>
</evidence>
<evidence type="ECO:0000256" key="3">
    <source>
        <dbReference type="ARBA" id="ARBA00023242"/>
    </source>
</evidence>
<keyword evidence="3 4" id="KW-0539">Nucleus</keyword>
<feature type="compositionally biased region" description="Polar residues" evidence="6">
    <location>
        <begin position="31"/>
        <end position="40"/>
    </location>
</feature>
<evidence type="ECO:0000256" key="2">
    <source>
        <dbReference type="ARBA" id="ARBA00023155"/>
    </source>
</evidence>
<dbReference type="SUPFAM" id="SSF46689">
    <property type="entry name" value="Homeodomain-like"/>
    <property type="match status" value="1"/>
</dbReference>